<evidence type="ECO:0000313" key="3">
    <source>
        <dbReference type="Proteomes" id="UP001141552"/>
    </source>
</evidence>
<protein>
    <submittedName>
        <fullName evidence="2">Uncharacterized protein</fullName>
    </submittedName>
</protein>
<keyword evidence="1" id="KW-0732">Signal</keyword>
<reference evidence="2" key="2">
    <citation type="journal article" date="2023" name="Plants (Basel)">
        <title>Annotation of the Turnera subulata (Passifloraceae) Draft Genome Reveals the S-Locus Evolved after the Divergence of Turneroideae from Passifloroideae in a Stepwise Manner.</title>
        <authorList>
            <person name="Henning P.M."/>
            <person name="Roalson E.H."/>
            <person name="Mir W."/>
            <person name="McCubbin A.G."/>
            <person name="Shore J.S."/>
        </authorList>
    </citation>
    <scope>NUCLEOTIDE SEQUENCE</scope>
    <source>
        <strain evidence="2">F60SS</strain>
    </source>
</reference>
<evidence type="ECO:0000256" key="1">
    <source>
        <dbReference type="SAM" id="SignalP"/>
    </source>
</evidence>
<accession>A0A9Q0F4U8</accession>
<comment type="caution">
    <text evidence="2">The sequence shown here is derived from an EMBL/GenBank/DDBJ whole genome shotgun (WGS) entry which is preliminary data.</text>
</comment>
<proteinExistence type="predicted"/>
<organism evidence="2 3">
    <name type="scientific">Turnera subulata</name>
    <dbReference type="NCBI Taxonomy" id="218843"/>
    <lineage>
        <taxon>Eukaryota</taxon>
        <taxon>Viridiplantae</taxon>
        <taxon>Streptophyta</taxon>
        <taxon>Embryophyta</taxon>
        <taxon>Tracheophyta</taxon>
        <taxon>Spermatophyta</taxon>
        <taxon>Magnoliopsida</taxon>
        <taxon>eudicotyledons</taxon>
        <taxon>Gunneridae</taxon>
        <taxon>Pentapetalae</taxon>
        <taxon>rosids</taxon>
        <taxon>fabids</taxon>
        <taxon>Malpighiales</taxon>
        <taxon>Passifloraceae</taxon>
        <taxon>Turnera</taxon>
    </lineage>
</organism>
<feature type="signal peptide" evidence="1">
    <location>
        <begin position="1"/>
        <end position="18"/>
    </location>
</feature>
<evidence type="ECO:0000313" key="2">
    <source>
        <dbReference type="EMBL" id="KAJ4823942.1"/>
    </source>
</evidence>
<dbReference type="EMBL" id="JAKUCV010007316">
    <property type="protein sequence ID" value="KAJ4823942.1"/>
    <property type="molecule type" value="Genomic_DNA"/>
</dbReference>
<dbReference type="Proteomes" id="UP001141552">
    <property type="component" value="Unassembled WGS sequence"/>
</dbReference>
<sequence length="54" mass="6510">MHVCMQALCFVLIRLVSKNTYRTVNRALAESRNCHLSMFGMHWHQSSWEWLLSW</sequence>
<keyword evidence="3" id="KW-1185">Reference proteome</keyword>
<name>A0A9Q0F4U8_9ROSI</name>
<dbReference type="OrthoDB" id="189226at2759"/>
<feature type="non-terminal residue" evidence="2">
    <location>
        <position position="1"/>
    </location>
</feature>
<reference evidence="2" key="1">
    <citation type="submission" date="2022-02" db="EMBL/GenBank/DDBJ databases">
        <authorList>
            <person name="Henning P.M."/>
            <person name="McCubbin A.G."/>
            <person name="Shore J.S."/>
        </authorList>
    </citation>
    <scope>NUCLEOTIDE SEQUENCE</scope>
    <source>
        <strain evidence="2">F60SS</strain>
        <tissue evidence="2">Leaves</tissue>
    </source>
</reference>
<feature type="chain" id="PRO_5040489878" evidence="1">
    <location>
        <begin position="19"/>
        <end position="54"/>
    </location>
</feature>
<dbReference type="AlphaFoldDB" id="A0A9Q0F4U8"/>
<gene>
    <name evidence="2" type="ORF">Tsubulata_039544</name>
</gene>